<dbReference type="EMBL" id="CAUOFW020000745">
    <property type="protein sequence ID" value="CAK9136269.1"/>
    <property type="molecule type" value="Genomic_DNA"/>
</dbReference>
<comment type="caution">
    <text evidence="2">The sequence shown here is derived from an EMBL/GenBank/DDBJ whole genome shotgun (WGS) entry which is preliminary data.</text>
</comment>
<evidence type="ECO:0000313" key="2">
    <source>
        <dbReference type="EMBL" id="CAK9136269.1"/>
    </source>
</evidence>
<reference evidence="2 3" key="1">
    <citation type="submission" date="2024-02" db="EMBL/GenBank/DDBJ databases">
        <authorList>
            <person name="Vignale AGUSTIN F."/>
            <person name="Sosa J E."/>
            <person name="Modenutti C."/>
        </authorList>
    </citation>
    <scope>NUCLEOTIDE SEQUENCE [LARGE SCALE GENOMIC DNA]</scope>
</reference>
<evidence type="ECO:0000256" key="1">
    <source>
        <dbReference type="SAM" id="MobiDB-lite"/>
    </source>
</evidence>
<protein>
    <submittedName>
        <fullName evidence="2">Uncharacterized protein</fullName>
    </submittedName>
</protein>
<feature type="compositionally biased region" description="Polar residues" evidence="1">
    <location>
        <begin position="1"/>
        <end position="24"/>
    </location>
</feature>
<feature type="region of interest" description="Disordered" evidence="1">
    <location>
        <begin position="1"/>
        <end position="60"/>
    </location>
</feature>
<sequence>TSMAKSSTSMDRYGSSIVQASTDLASPSSISRSSTSKARSATSMDRFGQQCYFHGEGGPV</sequence>
<feature type="compositionally biased region" description="Low complexity" evidence="1">
    <location>
        <begin position="25"/>
        <end position="43"/>
    </location>
</feature>
<feature type="non-terminal residue" evidence="2">
    <location>
        <position position="1"/>
    </location>
</feature>
<proteinExistence type="predicted"/>
<organism evidence="2 3">
    <name type="scientific">Ilex paraguariensis</name>
    <name type="common">yerba mate</name>
    <dbReference type="NCBI Taxonomy" id="185542"/>
    <lineage>
        <taxon>Eukaryota</taxon>
        <taxon>Viridiplantae</taxon>
        <taxon>Streptophyta</taxon>
        <taxon>Embryophyta</taxon>
        <taxon>Tracheophyta</taxon>
        <taxon>Spermatophyta</taxon>
        <taxon>Magnoliopsida</taxon>
        <taxon>eudicotyledons</taxon>
        <taxon>Gunneridae</taxon>
        <taxon>Pentapetalae</taxon>
        <taxon>asterids</taxon>
        <taxon>campanulids</taxon>
        <taxon>Aquifoliales</taxon>
        <taxon>Aquifoliaceae</taxon>
        <taxon>Ilex</taxon>
    </lineage>
</organism>
<dbReference type="AlphaFoldDB" id="A0ABC8R004"/>
<accession>A0ABC8R004</accession>
<evidence type="ECO:0000313" key="3">
    <source>
        <dbReference type="Proteomes" id="UP001642360"/>
    </source>
</evidence>
<keyword evidence="3" id="KW-1185">Reference proteome</keyword>
<name>A0ABC8R004_9AQUA</name>
<dbReference type="Proteomes" id="UP001642360">
    <property type="component" value="Unassembled WGS sequence"/>
</dbReference>
<gene>
    <name evidence="2" type="ORF">ILEXP_LOCUS3242</name>
</gene>